<sequence>MADLLSELLTKFISLLPLSEIENETVSCFNIDDAVLGECLCMIVNYQTNEIDVWVMKEYGSRDIWCKLFTLVKSCFNFHLESLRPLCYSSDRSKVLLVTNHASYLYCMYILGSCFGMISTPWYHLPYLLIPAQVEMRKHIQEKKTKPKPFKTIYRKGGIKRNPTKHHLNKHLRPHRRSQKETTPKETEKTEHQKAESQAQATPARNKEQEEKSWKPHREGRGESMPMWQVT</sequence>
<feature type="compositionally biased region" description="Basic residues" evidence="1">
    <location>
        <begin position="145"/>
        <end position="178"/>
    </location>
</feature>
<protein>
    <recommendedName>
        <fullName evidence="5">F-box associated domain-containing protein</fullName>
    </recommendedName>
</protein>
<evidence type="ECO:0000313" key="3">
    <source>
        <dbReference type="EnsemblPlants" id="AES82257"/>
    </source>
</evidence>
<evidence type="ECO:0000313" key="4">
    <source>
        <dbReference type="Proteomes" id="UP000002051"/>
    </source>
</evidence>
<proteinExistence type="predicted"/>
<feature type="compositionally biased region" description="Basic and acidic residues" evidence="1">
    <location>
        <begin position="179"/>
        <end position="195"/>
    </location>
</feature>
<dbReference type="EMBL" id="CM001223">
    <property type="protein sequence ID" value="AES82257.1"/>
    <property type="molecule type" value="Genomic_DNA"/>
</dbReference>
<dbReference type="PaxDb" id="3880-AES82257"/>
<evidence type="ECO:0000256" key="1">
    <source>
        <dbReference type="SAM" id="MobiDB-lite"/>
    </source>
</evidence>
<feature type="region of interest" description="Disordered" evidence="1">
    <location>
        <begin position="140"/>
        <end position="231"/>
    </location>
</feature>
<reference evidence="2 4" key="1">
    <citation type="journal article" date="2011" name="Nature">
        <title>The Medicago genome provides insight into the evolution of rhizobial symbioses.</title>
        <authorList>
            <person name="Young N.D."/>
            <person name="Debelle F."/>
            <person name="Oldroyd G.E."/>
            <person name="Geurts R."/>
            <person name="Cannon S.B."/>
            <person name="Udvardi M.K."/>
            <person name="Benedito V.A."/>
            <person name="Mayer K.F."/>
            <person name="Gouzy J."/>
            <person name="Schoof H."/>
            <person name="Van de Peer Y."/>
            <person name="Proost S."/>
            <person name="Cook D.R."/>
            <person name="Meyers B.C."/>
            <person name="Spannagl M."/>
            <person name="Cheung F."/>
            <person name="De Mita S."/>
            <person name="Krishnakumar V."/>
            <person name="Gundlach H."/>
            <person name="Zhou S."/>
            <person name="Mudge J."/>
            <person name="Bharti A.K."/>
            <person name="Murray J.D."/>
            <person name="Naoumkina M.A."/>
            <person name="Rosen B."/>
            <person name="Silverstein K.A."/>
            <person name="Tang H."/>
            <person name="Rombauts S."/>
            <person name="Zhao P.X."/>
            <person name="Zhou P."/>
            <person name="Barbe V."/>
            <person name="Bardou P."/>
            <person name="Bechner M."/>
            <person name="Bellec A."/>
            <person name="Berger A."/>
            <person name="Berges H."/>
            <person name="Bidwell S."/>
            <person name="Bisseling T."/>
            <person name="Choisne N."/>
            <person name="Couloux A."/>
            <person name="Denny R."/>
            <person name="Deshpande S."/>
            <person name="Dai X."/>
            <person name="Doyle J.J."/>
            <person name="Dudez A.M."/>
            <person name="Farmer A.D."/>
            <person name="Fouteau S."/>
            <person name="Franken C."/>
            <person name="Gibelin C."/>
            <person name="Gish J."/>
            <person name="Goldstein S."/>
            <person name="Gonzalez A.J."/>
            <person name="Green P.J."/>
            <person name="Hallab A."/>
            <person name="Hartog M."/>
            <person name="Hua A."/>
            <person name="Humphray S.J."/>
            <person name="Jeong D.H."/>
            <person name="Jing Y."/>
            <person name="Jocker A."/>
            <person name="Kenton S.M."/>
            <person name="Kim D.J."/>
            <person name="Klee K."/>
            <person name="Lai H."/>
            <person name="Lang C."/>
            <person name="Lin S."/>
            <person name="Macmil S.L."/>
            <person name="Magdelenat G."/>
            <person name="Matthews L."/>
            <person name="McCorrison J."/>
            <person name="Monaghan E.L."/>
            <person name="Mun J.H."/>
            <person name="Najar F.Z."/>
            <person name="Nicholson C."/>
            <person name="Noirot C."/>
            <person name="O'Bleness M."/>
            <person name="Paule C.R."/>
            <person name="Poulain J."/>
            <person name="Prion F."/>
            <person name="Qin B."/>
            <person name="Qu C."/>
            <person name="Retzel E.F."/>
            <person name="Riddle C."/>
            <person name="Sallet E."/>
            <person name="Samain S."/>
            <person name="Samson N."/>
            <person name="Sanders I."/>
            <person name="Saurat O."/>
            <person name="Scarpelli C."/>
            <person name="Schiex T."/>
            <person name="Segurens B."/>
            <person name="Severin A.J."/>
            <person name="Sherrier D.J."/>
            <person name="Shi R."/>
            <person name="Sims S."/>
            <person name="Singer S.R."/>
            <person name="Sinharoy S."/>
            <person name="Sterck L."/>
            <person name="Viollet A."/>
            <person name="Wang B.B."/>
            <person name="Wang K."/>
            <person name="Wang M."/>
            <person name="Wang X."/>
            <person name="Warfsmann J."/>
            <person name="Weissenbach J."/>
            <person name="White D.D."/>
            <person name="White J.D."/>
            <person name="Wiley G.B."/>
            <person name="Wincker P."/>
            <person name="Xing Y."/>
            <person name="Yang L."/>
            <person name="Yao Z."/>
            <person name="Ying F."/>
            <person name="Zhai J."/>
            <person name="Zhou L."/>
            <person name="Zuber A."/>
            <person name="Denarie J."/>
            <person name="Dixon R.A."/>
            <person name="May G.D."/>
            <person name="Schwartz D.C."/>
            <person name="Rogers J."/>
            <person name="Quetier F."/>
            <person name="Town C.D."/>
            <person name="Roe B.A."/>
        </authorList>
    </citation>
    <scope>NUCLEOTIDE SEQUENCE [LARGE SCALE GENOMIC DNA]</scope>
    <source>
        <strain evidence="2">A17</strain>
        <strain evidence="3 4">cv. Jemalong A17</strain>
    </source>
</reference>
<dbReference type="ExpressionAtlas" id="G7KUJ5">
    <property type="expression patterns" value="differential"/>
</dbReference>
<organism evidence="2 4">
    <name type="scientific">Medicago truncatula</name>
    <name type="common">Barrel medic</name>
    <name type="synonym">Medicago tribuloides</name>
    <dbReference type="NCBI Taxonomy" id="3880"/>
    <lineage>
        <taxon>Eukaryota</taxon>
        <taxon>Viridiplantae</taxon>
        <taxon>Streptophyta</taxon>
        <taxon>Embryophyta</taxon>
        <taxon>Tracheophyta</taxon>
        <taxon>Spermatophyta</taxon>
        <taxon>Magnoliopsida</taxon>
        <taxon>eudicotyledons</taxon>
        <taxon>Gunneridae</taxon>
        <taxon>Pentapetalae</taxon>
        <taxon>rosids</taxon>
        <taxon>fabids</taxon>
        <taxon>Fabales</taxon>
        <taxon>Fabaceae</taxon>
        <taxon>Papilionoideae</taxon>
        <taxon>50 kb inversion clade</taxon>
        <taxon>NPAAA clade</taxon>
        <taxon>Hologalegina</taxon>
        <taxon>IRL clade</taxon>
        <taxon>Trifolieae</taxon>
        <taxon>Medicago</taxon>
    </lineage>
</organism>
<dbReference type="Proteomes" id="UP000002051">
    <property type="component" value="Unassembled WGS sequence"/>
</dbReference>
<reference evidence="2 4" key="2">
    <citation type="journal article" date="2014" name="BMC Genomics">
        <title>An improved genome release (version Mt4.0) for the model legume Medicago truncatula.</title>
        <authorList>
            <person name="Tang H."/>
            <person name="Krishnakumar V."/>
            <person name="Bidwell S."/>
            <person name="Rosen B."/>
            <person name="Chan A."/>
            <person name="Zhou S."/>
            <person name="Gentzbittel L."/>
            <person name="Childs K.L."/>
            <person name="Yandell M."/>
            <person name="Gundlach H."/>
            <person name="Mayer K.F."/>
            <person name="Schwartz D.C."/>
            <person name="Town C.D."/>
        </authorList>
    </citation>
    <scope>GENOME REANNOTATION</scope>
    <source>
        <strain evidence="3 4">cv. Jemalong A17</strain>
    </source>
</reference>
<evidence type="ECO:0000313" key="2">
    <source>
        <dbReference type="EMBL" id="AES82257.1"/>
    </source>
</evidence>
<accession>G7KUJ5</accession>
<dbReference type="AlphaFoldDB" id="G7KUJ5"/>
<keyword evidence="4" id="KW-1185">Reference proteome</keyword>
<dbReference type="HOGENOM" id="CLU_1201399_0_0_1"/>
<reference evidence="3" key="3">
    <citation type="submission" date="2015-04" db="UniProtKB">
        <authorList>
            <consortium name="EnsemblPlants"/>
        </authorList>
    </citation>
    <scope>IDENTIFICATION</scope>
    <source>
        <strain evidence="3">cv. Jemalong A17</strain>
    </source>
</reference>
<name>G7KUJ5_MEDTR</name>
<feature type="compositionally biased region" description="Basic and acidic residues" evidence="1">
    <location>
        <begin position="205"/>
        <end position="222"/>
    </location>
</feature>
<dbReference type="EnsemblPlants" id="AES82257">
    <property type="protein sequence ID" value="AES82257"/>
    <property type="gene ID" value="MTR_7g110370"/>
</dbReference>
<evidence type="ECO:0008006" key="5">
    <source>
        <dbReference type="Google" id="ProtNLM"/>
    </source>
</evidence>
<gene>
    <name evidence="2" type="ordered locus">MTR_7g110370</name>
</gene>